<evidence type="ECO:0000313" key="2">
    <source>
        <dbReference type="EMBL" id="KAL2718990.1"/>
    </source>
</evidence>
<evidence type="ECO:0000313" key="3">
    <source>
        <dbReference type="Proteomes" id="UP001607302"/>
    </source>
</evidence>
<comment type="caution">
    <text evidence="2">The sequence shown here is derived from an EMBL/GenBank/DDBJ whole genome shotgun (WGS) entry which is preliminary data.</text>
</comment>
<sequence>MTIPLNYVDTKLQQSDRIKDIWDEQSTKTIIVSSDGSYNPVYKHHCSLFKSQLPDIQKEKEDEEDDHDEQEEEEKDEEEEEEEEGE</sequence>
<proteinExistence type="predicted"/>
<accession>A0ABD2AGL1</accession>
<feature type="compositionally biased region" description="Acidic residues" evidence="1">
    <location>
        <begin position="61"/>
        <end position="86"/>
    </location>
</feature>
<name>A0ABD2AGL1_VESSQ</name>
<evidence type="ECO:0000256" key="1">
    <source>
        <dbReference type="SAM" id="MobiDB-lite"/>
    </source>
</evidence>
<dbReference type="EMBL" id="JAUDFV010000151">
    <property type="protein sequence ID" value="KAL2718990.1"/>
    <property type="molecule type" value="Genomic_DNA"/>
</dbReference>
<dbReference type="Proteomes" id="UP001607302">
    <property type="component" value="Unassembled WGS sequence"/>
</dbReference>
<organism evidence="2 3">
    <name type="scientific">Vespula squamosa</name>
    <name type="common">Southern yellow jacket</name>
    <name type="synonym">Wasp</name>
    <dbReference type="NCBI Taxonomy" id="30214"/>
    <lineage>
        <taxon>Eukaryota</taxon>
        <taxon>Metazoa</taxon>
        <taxon>Ecdysozoa</taxon>
        <taxon>Arthropoda</taxon>
        <taxon>Hexapoda</taxon>
        <taxon>Insecta</taxon>
        <taxon>Pterygota</taxon>
        <taxon>Neoptera</taxon>
        <taxon>Endopterygota</taxon>
        <taxon>Hymenoptera</taxon>
        <taxon>Apocrita</taxon>
        <taxon>Aculeata</taxon>
        <taxon>Vespoidea</taxon>
        <taxon>Vespidae</taxon>
        <taxon>Vespinae</taxon>
        <taxon>Vespula</taxon>
    </lineage>
</organism>
<feature type="region of interest" description="Disordered" evidence="1">
    <location>
        <begin position="52"/>
        <end position="86"/>
    </location>
</feature>
<gene>
    <name evidence="2" type="ORF">V1478_011409</name>
</gene>
<dbReference type="AlphaFoldDB" id="A0ABD2AGL1"/>
<keyword evidence="3" id="KW-1185">Reference proteome</keyword>
<protein>
    <submittedName>
        <fullName evidence="2">Uncharacterized protein</fullName>
    </submittedName>
</protein>
<reference evidence="2 3" key="1">
    <citation type="journal article" date="2024" name="Ann. Entomol. Soc. Am.">
        <title>Genomic analyses of the southern and eastern yellowjacket wasps (Hymenoptera: Vespidae) reveal evolutionary signatures of social life.</title>
        <authorList>
            <person name="Catto M.A."/>
            <person name="Caine P.B."/>
            <person name="Orr S.E."/>
            <person name="Hunt B.G."/>
            <person name="Goodisman M.A.D."/>
        </authorList>
    </citation>
    <scope>NUCLEOTIDE SEQUENCE [LARGE SCALE GENOMIC DNA]</scope>
    <source>
        <strain evidence="2">233</strain>
        <tissue evidence="2">Head and thorax</tissue>
    </source>
</reference>